<keyword evidence="3" id="KW-1185">Reference proteome</keyword>
<accession>A0AAJ0B6J8</accession>
<proteinExistence type="predicted"/>
<dbReference type="Proteomes" id="UP001239445">
    <property type="component" value="Unassembled WGS sequence"/>
</dbReference>
<evidence type="ECO:0000313" key="3">
    <source>
        <dbReference type="Proteomes" id="UP001239445"/>
    </source>
</evidence>
<dbReference type="EMBL" id="MU839843">
    <property type="protein sequence ID" value="KAK1751117.1"/>
    <property type="molecule type" value="Genomic_DNA"/>
</dbReference>
<organism evidence="2 3">
    <name type="scientific">Echria macrotheca</name>
    <dbReference type="NCBI Taxonomy" id="438768"/>
    <lineage>
        <taxon>Eukaryota</taxon>
        <taxon>Fungi</taxon>
        <taxon>Dikarya</taxon>
        <taxon>Ascomycota</taxon>
        <taxon>Pezizomycotina</taxon>
        <taxon>Sordariomycetes</taxon>
        <taxon>Sordariomycetidae</taxon>
        <taxon>Sordariales</taxon>
        <taxon>Schizotheciaceae</taxon>
        <taxon>Echria</taxon>
    </lineage>
</organism>
<sequence>MSSQAPKQLFRLELSPVADDGAEYHAALPPVLFPLYVNSELYFEASLRGIAHGKLASGAPATLLILQFVFAALNPTARSHFHSARITLDFAARRNPATHWSARDAFRIAGVSPLGTFAVDPHLYSLTVESRREGSISMDGGLLTGGGAGPGIKVGGYLQRTAAMELTASASVVGAAVVREEDLAMPGEPVRREAVFSLKENPRKDMRRGGGNNGGMASLLRVAVLLERNPLDTQFVMNSRADLWVGPFQDALSKFRRFLAGGPATKAHVFDVAQPGDRDRLRADGIDLNALDEVDLDALSDVITTKGVSNEADRRAPTVTPSTSLRGRSEKVRTRPRHGPLMARMRESSIKRSFPRKAEDLDTYLVDCRVMRGPFSERLEALASSHCSWNLDALTQLACGASKAGEQALGTRMEPLGLQALHKAGGVDAFGAYSSLDDIALS</sequence>
<reference evidence="2" key="1">
    <citation type="submission" date="2023-06" db="EMBL/GenBank/DDBJ databases">
        <title>Genome-scale phylogeny and comparative genomics of the fungal order Sordariales.</title>
        <authorList>
            <consortium name="Lawrence Berkeley National Laboratory"/>
            <person name="Hensen N."/>
            <person name="Bonometti L."/>
            <person name="Westerberg I."/>
            <person name="Brannstrom I.O."/>
            <person name="Guillou S."/>
            <person name="Cros-Aarteil S."/>
            <person name="Calhoun S."/>
            <person name="Haridas S."/>
            <person name="Kuo A."/>
            <person name="Mondo S."/>
            <person name="Pangilinan J."/>
            <person name="Riley R."/>
            <person name="Labutti K."/>
            <person name="Andreopoulos B."/>
            <person name="Lipzen A."/>
            <person name="Chen C."/>
            <person name="Yanf M."/>
            <person name="Daum C."/>
            <person name="Ng V."/>
            <person name="Clum A."/>
            <person name="Steindorff A."/>
            <person name="Ohm R."/>
            <person name="Martin F."/>
            <person name="Silar P."/>
            <person name="Natvig D."/>
            <person name="Lalanne C."/>
            <person name="Gautier V."/>
            <person name="Ament-Velasquez S.L."/>
            <person name="Kruys A."/>
            <person name="Hutchinson M.I."/>
            <person name="Powell A.J."/>
            <person name="Barry K."/>
            <person name="Miller A.N."/>
            <person name="Grigoriev I.V."/>
            <person name="Debuchy R."/>
            <person name="Gladieux P."/>
            <person name="Thoren M.H."/>
            <person name="Johannesson H."/>
        </authorList>
    </citation>
    <scope>NUCLEOTIDE SEQUENCE</scope>
    <source>
        <strain evidence="2">PSN4</strain>
    </source>
</reference>
<dbReference type="AlphaFoldDB" id="A0AAJ0B6J8"/>
<feature type="region of interest" description="Disordered" evidence="1">
    <location>
        <begin position="310"/>
        <end position="333"/>
    </location>
</feature>
<comment type="caution">
    <text evidence="2">The sequence shown here is derived from an EMBL/GenBank/DDBJ whole genome shotgun (WGS) entry which is preliminary data.</text>
</comment>
<evidence type="ECO:0000313" key="2">
    <source>
        <dbReference type="EMBL" id="KAK1751117.1"/>
    </source>
</evidence>
<evidence type="ECO:0000256" key="1">
    <source>
        <dbReference type="SAM" id="MobiDB-lite"/>
    </source>
</evidence>
<protein>
    <submittedName>
        <fullName evidence="2">Uncharacterized protein</fullName>
    </submittedName>
</protein>
<name>A0AAJ0B6J8_9PEZI</name>
<gene>
    <name evidence="2" type="ORF">QBC47DRAFT_364658</name>
</gene>